<protein>
    <submittedName>
        <fullName evidence="1">Uncharacterized protein</fullName>
    </submittedName>
</protein>
<dbReference type="Proteomes" id="UP000265520">
    <property type="component" value="Unassembled WGS sequence"/>
</dbReference>
<evidence type="ECO:0000313" key="2">
    <source>
        <dbReference type="Proteomes" id="UP000265520"/>
    </source>
</evidence>
<feature type="non-terminal residue" evidence="1">
    <location>
        <position position="63"/>
    </location>
</feature>
<dbReference type="EMBL" id="LXQA010817245">
    <property type="protein sequence ID" value="MCI72398.1"/>
    <property type="molecule type" value="Genomic_DNA"/>
</dbReference>
<sequence length="63" mass="6530">MLNPSAVVNSDVGTSTKATSEFVNESLKGTVFETDVVPNVDTSLAPETDVVLSVDTSMAPDTV</sequence>
<dbReference type="AlphaFoldDB" id="A0A392UHI7"/>
<reference evidence="1 2" key="1">
    <citation type="journal article" date="2018" name="Front. Plant Sci.">
        <title>Red Clover (Trifolium pratense) and Zigzag Clover (T. medium) - A Picture of Genomic Similarities and Differences.</title>
        <authorList>
            <person name="Dluhosova J."/>
            <person name="Istvanek J."/>
            <person name="Nedelnik J."/>
            <person name="Repkova J."/>
        </authorList>
    </citation>
    <scope>NUCLEOTIDE SEQUENCE [LARGE SCALE GENOMIC DNA]</scope>
    <source>
        <strain evidence="2">cv. 10/8</strain>
        <tissue evidence="1">Leaf</tissue>
    </source>
</reference>
<keyword evidence="2" id="KW-1185">Reference proteome</keyword>
<name>A0A392UHI7_9FABA</name>
<organism evidence="1 2">
    <name type="scientific">Trifolium medium</name>
    <dbReference type="NCBI Taxonomy" id="97028"/>
    <lineage>
        <taxon>Eukaryota</taxon>
        <taxon>Viridiplantae</taxon>
        <taxon>Streptophyta</taxon>
        <taxon>Embryophyta</taxon>
        <taxon>Tracheophyta</taxon>
        <taxon>Spermatophyta</taxon>
        <taxon>Magnoliopsida</taxon>
        <taxon>eudicotyledons</taxon>
        <taxon>Gunneridae</taxon>
        <taxon>Pentapetalae</taxon>
        <taxon>rosids</taxon>
        <taxon>fabids</taxon>
        <taxon>Fabales</taxon>
        <taxon>Fabaceae</taxon>
        <taxon>Papilionoideae</taxon>
        <taxon>50 kb inversion clade</taxon>
        <taxon>NPAAA clade</taxon>
        <taxon>Hologalegina</taxon>
        <taxon>IRL clade</taxon>
        <taxon>Trifolieae</taxon>
        <taxon>Trifolium</taxon>
    </lineage>
</organism>
<accession>A0A392UHI7</accession>
<evidence type="ECO:0000313" key="1">
    <source>
        <dbReference type="EMBL" id="MCI72398.1"/>
    </source>
</evidence>
<comment type="caution">
    <text evidence="1">The sequence shown here is derived from an EMBL/GenBank/DDBJ whole genome shotgun (WGS) entry which is preliminary data.</text>
</comment>
<proteinExistence type="predicted"/>